<comment type="similarity">
    <text evidence="3 9">Belongs to the thiolase-like superfamily. Chalcone/stilbene synthases family.</text>
</comment>
<evidence type="ECO:0000256" key="3">
    <source>
        <dbReference type="ARBA" id="ARBA00005531"/>
    </source>
</evidence>
<feature type="domain" description="Chalcone/stilbene synthase N-terminal" evidence="10">
    <location>
        <begin position="11"/>
        <end position="226"/>
    </location>
</feature>
<dbReference type="GO" id="GO:0030639">
    <property type="term" value="P:polyketide biosynthetic process"/>
    <property type="evidence" value="ECO:0007669"/>
    <property type="project" value="TreeGrafter"/>
</dbReference>
<evidence type="ECO:0000256" key="2">
    <source>
        <dbReference type="ARBA" id="ARBA00004966"/>
    </source>
</evidence>
<dbReference type="InterPro" id="IPR001099">
    <property type="entry name" value="Chalcone/stilbene_synt_N"/>
</dbReference>
<dbReference type="GO" id="GO:0009813">
    <property type="term" value="P:flavonoid biosynthetic process"/>
    <property type="evidence" value="ECO:0007669"/>
    <property type="project" value="UniProtKB-UniPathway"/>
</dbReference>
<organism evidence="12 13">
    <name type="scientific">Glycine soja</name>
    <name type="common">Wild soybean</name>
    <dbReference type="NCBI Taxonomy" id="3848"/>
    <lineage>
        <taxon>Eukaryota</taxon>
        <taxon>Viridiplantae</taxon>
        <taxon>Streptophyta</taxon>
        <taxon>Embryophyta</taxon>
        <taxon>Tracheophyta</taxon>
        <taxon>Spermatophyta</taxon>
        <taxon>Magnoliopsida</taxon>
        <taxon>eudicotyledons</taxon>
        <taxon>Gunneridae</taxon>
        <taxon>Pentapetalae</taxon>
        <taxon>rosids</taxon>
        <taxon>fabids</taxon>
        <taxon>Fabales</taxon>
        <taxon>Fabaceae</taxon>
        <taxon>Papilionoideae</taxon>
        <taxon>50 kb inversion clade</taxon>
        <taxon>NPAAA clade</taxon>
        <taxon>indigoferoid/millettioid clade</taxon>
        <taxon>Phaseoleae</taxon>
        <taxon>Glycine</taxon>
        <taxon>Glycine subgen. Soja</taxon>
    </lineage>
</organism>
<comment type="function">
    <text evidence="1">The primary product of this enzyme is 4,2',4',6'-tetrahydroxychalcone (also termed naringenin-chalcone or chalcone) which can under specific conditions spontaneously isomerize into naringenin.</text>
</comment>
<keyword evidence="6" id="KW-0284">Flavonoid biosynthesis</keyword>
<dbReference type="PANTHER" id="PTHR11877:SF109">
    <property type="entry name" value="CHALCONE SYNTHASE"/>
    <property type="match status" value="1"/>
</dbReference>
<keyword evidence="13" id="KW-1185">Reference proteome</keyword>
<dbReference type="InterPro" id="IPR016039">
    <property type="entry name" value="Thiolase-like"/>
</dbReference>
<evidence type="ECO:0000259" key="11">
    <source>
        <dbReference type="Pfam" id="PF02797"/>
    </source>
</evidence>
<dbReference type="PIRSF" id="PIRSF000451">
    <property type="entry name" value="PKS_III"/>
    <property type="match status" value="1"/>
</dbReference>
<dbReference type="InterPro" id="IPR011141">
    <property type="entry name" value="Polyketide_synthase_type-III"/>
</dbReference>
<dbReference type="Pfam" id="PF00195">
    <property type="entry name" value="Chal_sti_synt_N"/>
    <property type="match status" value="1"/>
</dbReference>
<dbReference type="Pfam" id="PF02797">
    <property type="entry name" value="Chal_sti_synt_C"/>
    <property type="match status" value="1"/>
</dbReference>
<evidence type="ECO:0000313" key="12">
    <source>
        <dbReference type="EMBL" id="RZC07047.1"/>
    </source>
</evidence>
<dbReference type="FunFam" id="3.40.47.10:FF:000025">
    <property type="entry name" value="Chalcone synthase 2"/>
    <property type="match status" value="1"/>
</dbReference>
<dbReference type="FunFam" id="3.40.47.10:FF:000014">
    <property type="entry name" value="Chalcone synthase 1"/>
    <property type="match status" value="1"/>
</dbReference>
<feature type="active site" description="Acyl-thioester intermediate" evidence="8">
    <location>
        <position position="162"/>
    </location>
</feature>
<dbReference type="PANTHER" id="PTHR11877">
    <property type="entry name" value="HYDROXYMETHYLGLUTARYL-COA SYNTHASE"/>
    <property type="match status" value="1"/>
</dbReference>
<dbReference type="Gramene" id="XM_028380154.1">
    <property type="protein sequence ID" value="XP_028235955.1"/>
    <property type="gene ID" value="LOC114415463"/>
</dbReference>
<dbReference type="GO" id="GO:0016210">
    <property type="term" value="F:naringenin-chalcone synthase activity"/>
    <property type="evidence" value="ECO:0007669"/>
    <property type="project" value="UniProtKB-EC"/>
</dbReference>
<evidence type="ECO:0000256" key="1">
    <source>
        <dbReference type="ARBA" id="ARBA00002969"/>
    </source>
</evidence>
<dbReference type="InterPro" id="IPR012328">
    <property type="entry name" value="Chalcone/stilbene_synt_C"/>
</dbReference>
<dbReference type="AlphaFoldDB" id="A0A445K8D8"/>
<evidence type="ECO:0000256" key="9">
    <source>
        <dbReference type="RuleBase" id="RU003633"/>
    </source>
</evidence>
<evidence type="ECO:0000256" key="8">
    <source>
        <dbReference type="PIRSR" id="PIRSR000451-1"/>
    </source>
</evidence>
<keyword evidence="7 9" id="KW-0012">Acyltransferase</keyword>
<feature type="domain" description="Chalcone/stilbene synthase C-terminal" evidence="11">
    <location>
        <begin position="236"/>
        <end position="388"/>
    </location>
</feature>
<accession>A0A445K8D8</accession>
<evidence type="ECO:0000259" key="10">
    <source>
        <dbReference type="Pfam" id="PF00195"/>
    </source>
</evidence>
<evidence type="ECO:0000313" key="13">
    <source>
        <dbReference type="Proteomes" id="UP000289340"/>
    </source>
</evidence>
<evidence type="ECO:0000256" key="6">
    <source>
        <dbReference type="ARBA" id="ARBA00023241"/>
    </source>
</evidence>
<evidence type="ECO:0000256" key="4">
    <source>
        <dbReference type="ARBA" id="ARBA00012975"/>
    </source>
</evidence>
<dbReference type="SMR" id="A0A445K8D8"/>
<sequence length="390" mass="43058">MERAEQIGGGKAVATVLAIGTANPPNFILQEDYPDFYFRVTNSDHLHRLKQKFKRICENSKIEKRHIVHTEEYLKQNSDSGTYDGLPLETRQNVPTEQVIKLGMEAASKAIKEWGEPLSEITHLIFYTTSCFGSVPGPDHYLSKQLGLRSTVNRLMLFSHGCHAGGTILRVAKDIAENNPGSRVLAVCSETMFASFRAPSESNVEVLVGQALFGDGAAAVIIGADPKHSIEHPLFELVLASQTTVPDTENAIKGSQQENRLVYYLDKDIPNIVTNNVKKCLVDELGEVGFVDEIDWNKFFYAIHPGGAVIVSGVEEKLGLEKEKLSATWHVLSQHGNMWSPTVIFILDEMRNRSKTEGKSTTGEGLEWGILLGFGPGVAMETVLLRSYPC</sequence>
<protein>
    <recommendedName>
        <fullName evidence="4">chalcone synthase</fullName>
        <ecNumber evidence="4">2.3.1.74</ecNumber>
    </recommendedName>
</protein>
<comment type="pathway">
    <text evidence="2">Secondary metabolite biosynthesis; flavonoid biosynthesis.</text>
</comment>
<dbReference type="CDD" id="cd00831">
    <property type="entry name" value="CHS_like"/>
    <property type="match status" value="1"/>
</dbReference>
<dbReference type="Gene3D" id="3.40.47.10">
    <property type="match status" value="2"/>
</dbReference>
<proteinExistence type="inferred from homology"/>
<comment type="caution">
    <text evidence="12">The sequence shown here is derived from an EMBL/GenBank/DDBJ whole genome shotgun (WGS) entry which is preliminary data.</text>
</comment>
<evidence type="ECO:0000256" key="7">
    <source>
        <dbReference type="ARBA" id="ARBA00023315"/>
    </source>
</evidence>
<dbReference type="Proteomes" id="UP000289340">
    <property type="component" value="Chromosome 6"/>
</dbReference>
<reference evidence="12 13" key="1">
    <citation type="submission" date="2018-09" db="EMBL/GenBank/DDBJ databases">
        <title>A high-quality reference genome of wild soybean provides a powerful tool to mine soybean genomes.</title>
        <authorList>
            <person name="Xie M."/>
            <person name="Chung C.Y.L."/>
            <person name="Li M.-W."/>
            <person name="Wong F.-L."/>
            <person name="Chan T.-F."/>
            <person name="Lam H.-M."/>
        </authorList>
    </citation>
    <scope>NUCLEOTIDE SEQUENCE [LARGE SCALE GENOMIC DNA]</scope>
    <source>
        <strain evidence="13">cv. W05</strain>
        <tissue evidence="12">Hypocotyl of etiolated seedlings</tissue>
    </source>
</reference>
<evidence type="ECO:0000256" key="5">
    <source>
        <dbReference type="ARBA" id="ARBA00022679"/>
    </source>
</evidence>
<keyword evidence="5 9" id="KW-0808">Transferase</keyword>
<dbReference type="EC" id="2.3.1.74" evidence="4"/>
<gene>
    <name evidence="12" type="ORF">D0Y65_014445</name>
</gene>
<dbReference type="UniPathway" id="UPA00154"/>
<dbReference type="SUPFAM" id="SSF53901">
    <property type="entry name" value="Thiolase-like"/>
    <property type="match status" value="2"/>
</dbReference>
<name>A0A445K8D8_GLYSO</name>
<dbReference type="EMBL" id="QZWG01000006">
    <property type="protein sequence ID" value="RZC07047.1"/>
    <property type="molecule type" value="Genomic_DNA"/>
</dbReference>